<evidence type="ECO:0000313" key="2">
    <source>
        <dbReference type="EnsemblPlants" id="cds.evm.model.05.828"/>
    </source>
</evidence>
<organism evidence="2 3">
    <name type="scientific">Cannabis sativa</name>
    <name type="common">Hemp</name>
    <name type="synonym">Marijuana</name>
    <dbReference type="NCBI Taxonomy" id="3483"/>
    <lineage>
        <taxon>Eukaryota</taxon>
        <taxon>Viridiplantae</taxon>
        <taxon>Streptophyta</taxon>
        <taxon>Embryophyta</taxon>
        <taxon>Tracheophyta</taxon>
        <taxon>Spermatophyta</taxon>
        <taxon>Magnoliopsida</taxon>
        <taxon>eudicotyledons</taxon>
        <taxon>Gunneridae</taxon>
        <taxon>Pentapetalae</taxon>
        <taxon>rosids</taxon>
        <taxon>fabids</taxon>
        <taxon>Rosales</taxon>
        <taxon>Cannabaceae</taxon>
        <taxon>Cannabis</taxon>
    </lineage>
</organism>
<reference evidence="2" key="1">
    <citation type="submission" date="2018-11" db="EMBL/GenBank/DDBJ databases">
        <authorList>
            <person name="Grassa J C."/>
        </authorList>
    </citation>
    <scope>NUCLEOTIDE SEQUENCE [LARGE SCALE GENOMIC DNA]</scope>
</reference>
<dbReference type="Proteomes" id="UP000596661">
    <property type="component" value="Chromosome 5"/>
</dbReference>
<keyword evidence="3" id="KW-1185">Reference proteome</keyword>
<dbReference type="AlphaFoldDB" id="A0A803PS09"/>
<accession>A0A803PS09</accession>
<evidence type="ECO:0000313" key="3">
    <source>
        <dbReference type="Proteomes" id="UP000596661"/>
    </source>
</evidence>
<proteinExistence type="predicted"/>
<feature type="chain" id="PRO_5030664981" evidence="1">
    <location>
        <begin position="23"/>
        <end position="148"/>
    </location>
</feature>
<feature type="signal peptide" evidence="1">
    <location>
        <begin position="1"/>
        <end position="22"/>
    </location>
</feature>
<name>A0A803PS09_CANSA</name>
<dbReference type="EnsemblPlants" id="evm.model.05.828">
    <property type="protein sequence ID" value="cds.evm.model.05.828"/>
    <property type="gene ID" value="evm.TU.05.828"/>
</dbReference>
<keyword evidence="1" id="KW-0732">Signal</keyword>
<protein>
    <submittedName>
        <fullName evidence="2">Uncharacterized protein</fullName>
    </submittedName>
</protein>
<evidence type="ECO:0000256" key="1">
    <source>
        <dbReference type="SAM" id="SignalP"/>
    </source>
</evidence>
<dbReference type="Gramene" id="evm.model.05.828">
    <property type="protein sequence ID" value="cds.evm.model.05.828"/>
    <property type="gene ID" value="evm.TU.05.828"/>
</dbReference>
<reference evidence="2" key="2">
    <citation type="submission" date="2021-03" db="UniProtKB">
        <authorList>
            <consortium name="EnsemblPlants"/>
        </authorList>
    </citation>
    <scope>IDENTIFICATION</scope>
</reference>
<sequence>MCYTQLILLLLALANNLLKLQPEEVNLVDHIHLQKELLHMAAANNHHGDKSANIVEASQLYASPETIGDTSWYPDIGATHHLTTNAHNLSYTHDCQGDQQIQMGDGSGFGYNEDLAGWRLDQGLYKFDAIQLHSLTQIKQPNTSSYTL</sequence>
<dbReference type="EMBL" id="UZAU01000465">
    <property type="status" value="NOT_ANNOTATED_CDS"/>
    <property type="molecule type" value="Genomic_DNA"/>
</dbReference>